<dbReference type="CDD" id="cd03230">
    <property type="entry name" value="ABC_DR_subfamily_A"/>
    <property type="match status" value="1"/>
</dbReference>
<dbReference type="PROSITE" id="PS50893">
    <property type="entry name" value="ABC_TRANSPORTER_2"/>
    <property type="match status" value="1"/>
</dbReference>
<reference evidence="5 6" key="1">
    <citation type="submission" date="2019-02" db="EMBL/GenBank/DDBJ databases">
        <authorList>
            <consortium name="Pathogen Informatics"/>
        </authorList>
    </citation>
    <scope>NUCLEOTIDE SEQUENCE [LARGE SCALE GENOMIC DNA]</scope>
    <source>
        <strain evidence="5 6">3012STDY7078512</strain>
    </source>
</reference>
<dbReference type="SMART" id="SM00382">
    <property type="entry name" value="AAA"/>
    <property type="match status" value="1"/>
</dbReference>
<keyword evidence="1" id="KW-0813">Transport</keyword>
<dbReference type="AlphaFoldDB" id="A0A449I112"/>
<dbReference type="InterPro" id="IPR027417">
    <property type="entry name" value="P-loop_NTPase"/>
</dbReference>
<evidence type="ECO:0000256" key="2">
    <source>
        <dbReference type="ARBA" id="ARBA00022741"/>
    </source>
</evidence>
<gene>
    <name evidence="5" type="primary">cbiO</name>
    <name evidence="5" type="ORF">NCTC7812_00639</name>
</gene>
<keyword evidence="2" id="KW-0547">Nucleotide-binding</keyword>
<dbReference type="PANTHER" id="PTHR42939:SF1">
    <property type="entry name" value="ABC TRANSPORTER ATP-BINDING PROTEIN ALBC-RELATED"/>
    <property type="match status" value="1"/>
</dbReference>
<dbReference type="InterPro" id="IPR051782">
    <property type="entry name" value="ABC_Transporter_VariousFunc"/>
</dbReference>
<dbReference type="PANTHER" id="PTHR42939">
    <property type="entry name" value="ABC TRANSPORTER ATP-BINDING PROTEIN ALBC-RELATED"/>
    <property type="match status" value="1"/>
</dbReference>
<organism evidence="5 6">
    <name type="scientific">Prevotella heparinolytica</name>
    <dbReference type="NCBI Taxonomy" id="28113"/>
    <lineage>
        <taxon>Bacteria</taxon>
        <taxon>Pseudomonadati</taxon>
        <taxon>Bacteroidota</taxon>
        <taxon>Bacteroidia</taxon>
        <taxon>Bacteroidales</taxon>
        <taxon>Bacteroidaceae</taxon>
        <taxon>Bacteroides</taxon>
    </lineage>
</organism>
<dbReference type="Proteomes" id="UP000396835">
    <property type="component" value="Unassembled WGS sequence"/>
</dbReference>
<sequence>MQCTILLIHKNPQSFKYMLQVENISFSYRRGKKDVLDDFSLSLEKGRVYGLLGKNGAGKSTLLYLMSGLLTPKHGKVIYHDVDVRRRLPITLQDMFLVPEEFELPAISLVSYVELNSPFYPRFSKEDMMRYLHFFEMEQDINLGALSMGQKKKVFMSFALATNTSLLLMDEPTNGLDIPGKSQFRKFIASGMSDDKTIVVSTHQVRDIDKILDHVLIMDNKHVMLDASTTDICRKLLFVESDNRELAQKALYALPSVQGNYLMLPNADGEESEINLELLFGAVLSSPGKIADMFHSNK</sequence>
<proteinExistence type="predicted"/>
<evidence type="ECO:0000313" key="5">
    <source>
        <dbReference type="EMBL" id="VFB13119.1"/>
    </source>
</evidence>
<dbReference type="GO" id="GO:0005524">
    <property type="term" value="F:ATP binding"/>
    <property type="evidence" value="ECO:0007669"/>
    <property type="project" value="UniProtKB-KW"/>
</dbReference>
<dbReference type="Pfam" id="PF00005">
    <property type="entry name" value="ABC_tran"/>
    <property type="match status" value="1"/>
</dbReference>
<accession>A0A449I112</accession>
<protein>
    <submittedName>
        <fullName evidence="5">ABC transporter related protein</fullName>
        <ecNumber evidence="5">3.6.3.-</ecNumber>
    </submittedName>
</protein>
<dbReference type="InterPro" id="IPR003439">
    <property type="entry name" value="ABC_transporter-like_ATP-bd"/>
</dbReference>
<evidence type="ECO:0000313" key="6">
    <source>
        <dbReference type="Proteomes" id="UP000396835"/>
    </source>
</evidence>
<dbReference type="InterPro" id="IPR003593">
    <property type="entry name" value="AAA+_ATPase"/>
</dbReference>
<evidence type="ECO:0000259" key="4">
    <source>
        <dbReference type="PROSITE" id="PS50893"/>
    </source>
</evidence>
<dbReference type="EC" id="3.6.3.-" evidence="5"/>
<dbReference type="Gene3D" id="3.40.50.300">
    <property type="entry name" value="P-loop containing nucleotide triphosphate hydrolases"/>
    <property type="match status" value="1"/>
</dbReference>
<evidence type="ECO:0000256" key="1">
    <source>
        <dbReference type="ARBA" id="ARBA00022448"/>
    </source>
</evidence>
<feature type="domain" description="ABC transporter" evidence="4">
    <location>
        <begin position="19"/>
        <end position="245"/>
    </location>
</feature>
<evidence type="ECO:0000256" key="3">
    <source>
        <dbReference type="ARBA" id="ARBA00022840"/>
    </source>
</evidence>
<dbReference type="EMBL" id="CAACYH010000004">
    <property type="protein sequence ID" value="VFB13119.1"/>
    <property type="molecule type" value="Genomic_DNA"/>
</dbReference>
<keyword evidence="3" id="KW-0067">ATP-binding</keyword>
<name>A0A449I112_9BACE</name>
<dbReference type="GO" id="GO:0016887">
    <property type="term" value="F:ATP hydrolysis activity"/>
    <property type="evidence" value="ECO:0007669"/>
    <property type="project" value="InterPro"/>
</dbReference>
<keyword evidence="5" id="KW-0378">Hydrolase</keyword>
<dbReference type="SUPFAM" id="SSF52540">
    <property type="entry name" value="P-loop containing nucleoside triphosphate hydrolases"/>
    <property type="match status" value="1"/>
</dbReference>